<feature type="region of interest" description="Disordered" evidence="1">
    <location>
        <begin position="96"/>
        <end position="165"/>
    </location>
</feature>
<dbReference type="AlphaFoldDB" id="A0A645E2N7"/>
<reference evidence="2" key="1">
    <citation type="submission" date="2019-08" db="EMBL/GenBank/DDBJ databases">
        <authorList>
            <person name="Kucharzyk K."/>
            <person name="Murdoch R.W."/>
            <person name="Higgins S."/>
            <person name="Loffler F."/>
        </authorList>
    </citation>
    <scope>NUCLEOTIDE SEQUENCE</scope>
</reference>
<proteinExistence type="predicted"/>
<gene>
    <name evidence="2" type="ORF">SDC9_143196</name>
</gene>
<evidence type="ECO:0000313" key="2">
    <source>
        <dbReference type="EMBL" id="MPM96040.1"/>
    </source>
</evidence>
<evidence type="ECO:0000256" key="1">
    <source>
        <dbReference type="SAM" id="MobiDB-lite"/>
    </source>
</evidence>
<feature type="compositionally biased region" description="Low complexity" evidence="1">
    <location>
        <begin position="140"/>
        <end position="152"/>
    </location>
</feature>
<comment type="caution">
    <text evidence="2">The sequence shown here is derived from an EMBL/GenBank/DDBJ whole genome shotgun (WGS) entry which is preliminary data.</text>
</comment>
<dbReference type="EMBL" id="VSSQ01042453">
    <property type="protein sequence ID" value="MPM96040.1"/>
    <property type="molecule type" value="Genomic_DNA"/>
</dbReference>
<name>A0A645E2N7_9ZZZZ</name>
<protein>
    <submittedName>
        <fullName evidence="2">Uncharacterized protein</fullName>
    </submittedName>
</protein>
<sequence>MGEKRNLRIYSYTIVRFYTFCQHRSEKIRIYFDAGRRQHRRGGAVDGGQFCRGEVQIDSDSRNHRTAAVGHGDRFGKHSGQLGFADIKIIGPLQPDRKRGRQFSQCQKRAQRDRHSSRQRPLQPFHDQRSIEIPARRRYPAAPHAASARGLASSGDQSPVRKPGDVRFGISIGGIHRFQVVQYDVDTGVESHDQVLGV</sequence>
<accession>A0A645E2N7</accession>
<feature type="compositionally biased region" description="Basic residues" evidence="1">
    <location>
        <begin position="109"/>
        <end position="118"/>
    </location>
</feature>
<organism evidence="2">
    <name type="scientific">bioreactor metagenome</name>
    <dbReference type="NCBI Taxonomy" id="1076179"/>
    <lineage>
        <taxon>unclassified sequences</taxon>
        <taxon>metagenomes</taxon>
        <taxon>ecological metagenomes</taxon>
    </lineage>
</organism>